<gene>
    <name evidence="1" type="ORF">NFIA_072910</name>
</gene>
<protein>
    <submittedName>
        <fullName evidence="1">Uncharacterized protein</fullName>
    </submittedName>
</protein>
<evidence type="ECO:0000313" key="2">
    <source>
        <dbReference type="Proteomes" id="UP000006702"/>
    </source>
</evidence>
<dbReference type="RefSeq" id="XP_001259273.1">
    <property type="nucleotide sequence ID" value="XM_001259272.1"/>
</dbReference>
<dbReference type="VEuPathDB" id="FungiDB:NFIA_072910"/>
<evidence type="ECO:0000313" key="1">
    <source>
        <dbReference type="EMBL" id="EAW17376.1"/>
    </source>
</evidence>
<keyword evidence="2" id="KW-1185">Reference proteome</keyword>
<dbReference type="HOGENOM" id="CLU_1917607_0_0_1"/>
<sequence>MGADTSSTVCHQIVEEDTTSVCLDRQERDKFAQSMARDGHTMTFQNLDGGLDKEYERPGRAEDDDIYDWIRKLYRDSRGAELPGMVNPSVLECMFCQQTVAWEPVATKYIDKVARAVDNFNQTIFDKLMGDG</sequence>
<dbReference type="EMBL" id="DS027696">
    <property type="protein sequence ID" value="EAW17376.1"/>
    <property type="molecule type" value="Genomic_DNA"/>
</dbReference>
<accession>A1DDB9</accession>
<dbReference type="Gene3D" id="1.20.120.1240">
    <property type="entry name" value="Dynamin, middle domain"/>
    <property type="match status" value="1"/>
</dbReference>
<organism evidence="1 2">
    <name type="scientific">Neosartorya fischeri (strain ATCC 1020 / DSM 3700 / CBS 544.65 / FGSC A1164 / JCM 1740 / NRRL 181 / WB 181)</name>
    <name type="common">Aspergillus fischerianus</name>
    <dbReference type="NCBI Taxonomy" id="331117"/>
    <lineage>
        <taxon>Eukaryota</taxon>
        <taxon>Fungi</taxon>
        <taxon>Dikarya</taxon>
        <taxon>Ascomycota</taxon>
        <taxon>Pezizomycotina</taxon>
        <taxon>Eurotiomycetes</taxon>
        <taxon>Eurotiomycetidae</taxon>
        <taxon>Eurotiales</taxon>
        <taxon>Aspergillaceae</taxon>
        <taxon>Aspergillus</taxon>
        <taxon>Aspergillus subgen. Fumigati</taxon>
    </lineage>
</organism>
<dbReference type="OrthoDB" id="415706at2759"/>
<dbReference type="GeneID" id="4586103"/>
<proteinExistence type="predicted"/>
<dbReference type="Proteomes" id="UP000006702">
    <property type="component" value="Unassembled WGS sequence"/>
</dbReference>
<dbReference type="KEGG" id="nfi:NFIA_072910"/>
<dbReference type="STRING" id="331117.A1DDB9"/>
<name>A1DDB9_NEOFI</name>
<reference evidence="2" key="1">
    <citation type="journal article" date="2008" name="PLoS Genet.">
        <title>Genomic islands in the pathogenic filamentous fungus Aspergillus fumigatus.</title>
        <authorList>
            <person name="Fedorova N.D."/>
            <person name="Khaldi N."/>
            <person name="Joardar V.S."/>
            <person name="Maiti R."/>
            <person name="Amedeo P."/>
            <person name="Anderson M.J."/>
            <person name="Crabtree J."/>
            <person name="Silva J.C."/>
            <person name="Badger J.H."/>
            <person name="Albarraq A."/>
            <person name="Angiuoli S."/>
            <person name="Bussey H."/>
            <person name="Bowyer P."/>
            <person name="Cotty P.J."/>
            <person name="Dyer P.S."/>
            <person name="Egan A."/>
            <person name="Galens K."/>
            <person name="Fraser-Liggett C.M."/>
            <person name="Haas B.J."/>
            <person name="Inman J.M."/>
            <person name="Kent R."/>
            <person name="Lemieux S."/>
            <person name="Malavazi I."/>
            <person name="Orvis J."/>
            <person name="Roemer T."/>
            <person name="Ronning C.M."/>
            <person name="Sundaram J.P."/>
            <person name="Sutton G."/>
            <person name="Turner G."/>
            <person name="Venter J.C."/>
            <person name="White O.R."/>
            <person name="Whitty B.R."/>
            <person name="Youngman P."/>
            <person name="Wolfe K.H."/>
            <person name="Goldman G.H."/>
            <person name="Wortman J.R."/>
            <person name="Jiang B."/>
            <person name="Denning D.W."/>
            <person name="Nierman W.C."/>
        </authorList>
    </citation>
    <scope>NUCLEOTIDE SEQUENCE [LARGE SCALE GENOMIC DNA]</scope>
    <source>
        <strain evidence="2">ATCC 1020 / DSM 3700 / CBS 544.65 / FGSC A1164 / JCM 1740 / NRRL 181 / WB 181</strain>
    </source>
</reference>
<dbReference type="AlphaFoldDB" id="A1DDB9"/>